<feature type="compositionally biased region" description="Pro residues" evidence="1">
    <location>
        <begin position="64"/>
        <end position="80"/>
    </location>
</feature>
<feature type="region of interest" description="Disordered" evidence="1">
    <location>
        <begin position="60"/>
        <end position="110"/>
    </location>
</feature>
<dbReference type="AlphaFoldDB" id="A0A8K1I7T3"/>
<evidence type="ECO:0000313" key="2">
    <source>
        <dbReference type="EMBL" id="UBU98466.1"/>
    </source>
</evidence>
<keyword evidence="2" id="KW-0496">Mitochondrion</keyword>
<gene>
    <name evidence="2" type="primary">orf110E</name>
</gene>
<dbReference type="EMBL" id="MW538937">
    <property type="protein sequence ID" value="UBU98466.1"/>
    <property type="molecule type" value="Genomic_DNA"/>
</dbReference>
<name>A0A8K1I7T3_9PEZI</name>
<reference evidence="2" key="1">
    <citation type="submission" date="2021-01" db="EMBL/GenBank/DDBJ databases">
        <authorList>
            <person name="Sun H.-H."/>
            <person name="Zhang S."/>
            <person name="Zhang Y.-J."/>
        </authorList>
    </citation>
    <scope>NUCLEOTIDE SEQUENCE</scope>
    <source>
        <strain evidence="2">CMM1</strain>
    </source>
</reference>
<evidence type="ECO:0000256" key="1">
    <source>
        <dbReference type="SAM" id="MobiDB-lite"/>
    </source>
</evidence>
<sequence length="110" mass="12173">MAGHLWLPPPPPTIRPLLPLPFPCPYQPWYACTTSFVYAPSSIYSPSYMSTYEVSGWERRRRAAPPPPPAPFISYPPPPHLGRGVPEGVGNERRGGHPSPPAFLVHLHTP</sequence>
<proteinExistence type="predicted"/>
<organism evidence="2">
    <name type="scientific">Morchella brunnea</name>
    <dbReference type="NCBI Taxonomy" id="1174671"/>
    <lineage>
        <taxon>Eukaryota</taxon>
        <taxon>Fungi</taxon>
        <taxon>Dikarya</taxon>
        <taxon>Ascomycota</taxon>
        <taxon>Pezizomycotina</taxon>
        <taxon>Pezizomycetes</taxon>
        <taxon>Pezizales</taxon>
        <taxon>Morchellaceae</taxon>
        <taxon>Morchella</taxon>
    </lineage>
</organism>
<geneLocation type="mitochondrion" evidence="2"/>
<dbReference type="GeneID" id="68665365"/>
<protein>
    <submittedName>
        <fullName evidence="2">Uncharacterized protein</fullName>
    </submittedName>
</protein>
<dbReference type="RefSeq" id="YP_010218808.1">
    <property type="nucleotide sequence ID" value="NC_058917.1"/>
</dbReference>
<accession>A0A8K1I7T3</accession>